<keyword evidence="4" id="KW-1185">Reference proteome</keyword>
<gene>
    <name evidence="3" type="ORF">NMOB1V02_LOCUS4552</name>
</gene>
<accession>A0A7R9GC05</accession>
<dbReference type="InterPro" id="IPR029063">
    <property type="entry name" value="SAM-dependent_MTases_sf"/>
</dbReference>
<dbReference type="EMBL" id="CAJPEX010000718">
    <property type="protein sequence ID" value="CAG0916954.1"/>
    <property type="molecule type" value="Genomic_DNA"/>
</dbReference>
<dbReference type="PANTHER" id="PTHR10738">
    <property type="entry name" value="PROTEIN ARGININE N-METHYLTRANSFERASE 5"/>
    <property type="match status" value="1"/>
</dbReference>
<dbReference type="PANTHER" id="PTHR10738:SF0">
    <property type="entry name" value="PROTEIN ARGININE N-METHYLTRANSFERASE 5"/>
    <property type="match status" value="1"/>
</dbReference>
<dbReference type="SUPFAM" id="SSF53335">
    <property type="entry name" value="S-adenosyl-L-methionine-dependent methyltransferases"/>
    <property type="match status" value="1"/>
</dbReference>
<sequence length="571" mass="64506">MNVVLDFGPSADVNASCERALDAKCSCRFKTPSDSVFCIWRREDFHIMLPGVEKHRRCRFIISVPLAVPSETEEAESTWSEIRDAIGDEIAVRCVSLCLEIPTDFDYDPVVLERWCADNVHFFSLPKAVWVSQADSPSNLVLSGYHEQIAGVLISRKVIPVIQSQDGQEANCSYHFTDWERISYDAKDILSLTPLPRTFGEMHELSDAMSALSPGKEEAFVAAISNAMKAILKGKREKIHSLLYLLGEINARELIYTSSIYAGVLFFTLFFSSVLLLNVENLTLIEVISKALLAFVDVQINVLILHQNEFCTLLLKHLFDQRKFGKGKISVKPWSETFKSDCAFDLIISDAFGVFGDDRGLEFILNSFVKYLQPWGIVIPEKVMSYVVPVQSSEIYAEHQRMRGFQGVPLFAKRVCRIFSSCEPVRVQNIMFSSEATKPCLPQEFSAIAEFTPDLDFRVHGLVGFFKAVLSEGAMYSNYSRSAEKSWQGFESLMFLPIQESFSAVAGKPLKIEIKKRVENSCTWLEWRSLNPDYNLGSRSDAWINTDGCRFRLSGLSDQGLPDLRLQDLEI</sequence>
<dbReference type="Gene3D" id="2.70.160.11">
    <property type="entry name" value="Hnrnp arginine n-methyltransferase1"/>
    <property type="match status" value="1"/>
</dbReference>
<keyword evidence="1" id="KW-0949">S-adenosyl-L-methionine</keyword>
<dbReference type="InterPro" id="IPR035248">
    <property type="entry name" value="PRMT5_C"/>
</dbReference>
<reference evidence="3" key="1">
    <citation type="submission" date="2020-11" db="EMBL/GenBank/DDBJ databases">
        <authorList>
            <person name="Tran Van P."/>
        </authorList>
    </citation>
    <scope>NUCLEOTIDE SEQUENCE</scope>
</reference>
<protein>
    <recommendedName>
        <fullName evidence="2">PRMT5 oligomerisation domain-containing protein</fullName>
    </recommendedName>
</protein>
<dbReference type="GO" id="GO:0005829">
    <property type="term" value="C:cytosol"/>
    <property type="evidence" value="ECO:0007669"/>
    <property type="project" value="TreeGrafter"/>
</dbReference>
<dbReference type="GO" id="GO:0005634">
    <property type="term" value="C:nucleus"/>
    <property type="evidence" value="ECO:0007669"/>
    <property type="project" value="TreeGrafter"/>
</dbReference>
<proteinExistence type="predicted"/>
<organism evidence="3">
    <name type="scientific">Notodromas monacha</name>
    <dbReference type="NCBI Taxonomy" id="399045"/>
    <lineage>
        <taxon>Eukaryota</taxon>
        <taxon>Metazoa</taxon>
        <taxon>Ecdysozoa</taxon>
        <taxon>Arthropoda</taxon>
        <taxon>Crustacea</taxon>
        <taxon>Oligostraca</taxon>
        <taxon>Ostracoda</taxon>
        <taxon>Podocopa</taxon>
        <taxon>Podocopida</taxon>
        <taxon>Cypridocopina</taxon>
        <taxon>Cypridoidea</taxon>
        <taxon>Cyprididae</taxon>
        <taxon>Notodromas</taxon>
    </lineage>
</organism>
<feature type="domain" description="PRMT5 oligomerisation" evidence="2">
    <location>
        <begin position="383"/>
        <end position="549"/>
    </location>
</feature>
<evidence type="ECO:0000313" key="3">
    <source>
        <dbReference type="EMBL" id="CAD7276802.1"/>
    </source>
</evidence>
<dbReference type="Proteomes" id="UP000678499">
    <property type="component" value="Unassembled WGS sequence"/>
</dbReference>
<dbReference type="EMBL" id="OA882755">
    <property type="protein sequence ID" value="CAD7276802.1"/>
    <property type="molecule type" value="Genomic_DNA"/>
</dbReference>
<evidence type="ECO:0000256" key="1">
    <source>
        <dbReference type="ARBA" id="ARBA00022691"/>
    </source>
</evidence>
<dbReference type="GO" id="GO:0016274">
    <property type="term" value="F:protein-arginine N-methyltransferase activity"/>
    <property type="evidence" value="ECO:0007669"/>
    <property type="project" value="InterPro"/>
</dbReference>
<evidence type="ECO:0000259" key="2">
    <source>
        <dbReference type="Pfam" id="PF17286"/>
    </source>
</evidence>
<dbReference type="GO" id="GO:0006355">
    <property type="term" value="P:regulation of DNA-templated transcription"/>
    <property type="evidence" value="ECO:0007669"/>
    <property type="project" value="TreeGrafter"/>
</dbReference>
<name>A0A7R9GC05_9CRUS</name>
<dbReference type="Gene3D" id="3.20.20.150">
    <property type="entry name" value="Divalent-metal-dependent TIM barrel enzymes"/>
    <property type="match status" value="1"/>
</dbReference>
<dbReference type="Pfam" id="PF17286">
    <property type="entry name" value="PRMT5_C"/>
    <property type="match status" value="1"/>
</dbReference>
<dbReference type="InterPro" id="IPR025799">
    <property type="entry name" value="Arg_MeTrfase"/>
</dbReference>
<dbReference type="AlphaFoldDB" id="A0A7R9GC05"/>
<evidence type="ECO:0000313" key="4">
    <source>
        <dbReference type="Proteomes" id="UP000678499"/>
    </source>
</evidence>